<evidence type="ECO:0000256" key="1">
    <source>
        <dbReference type="SAM" id="Phobius"/>
    </source>
</evidence>
<evidence type="ECO:0000313" key="6">
    <source>
        <dbReference type="Proteomes" id="UP000652995"/>
    </source>
</evidence>
<dbReference type="EMBL" id="BMCB01000006">
    <property type="protein sequence ID" value="GGA90175.1"/>
    <property type="molecule type" value="Genomic_DNA"/>
</dbReference>
<reference evidence="3" key="4">
    <citation type="submission" date="2024-05" db="EMBL/GenBank/DDBJ databases">
        <authorList>
            <person name="Sun Q."/>
            <person name="Sedlacek I."/>
        </authorList>
    </citation>
    <scope>NUCLEOTIDE SEQUENCE</scope>
    <source>
        <strain evidence="3">CCM 4175</strain>
    </source>
</reference>
<keyword evidence="6" id="KW-1185">Reference proteome</keyword>
<evidence type="ECO:0000259" key="2">
    <source>
        <dbReference type="Pfam" id="PF13349"/>
    </source>
</evidence>
<dbReference type="AlphaFoldDB" id="A0A240C7U6"/>
<dbReference type="EMBL" id="LT906464">
    <property type="protein sequence ID" value="SNW03256.1"/>
    <property type="molecule type" value="Genomic_DNA"/>
</dbReference>
<protein>
    <submittedName>
        <fullName evidence="4">Exported protein</fullName>
    </submittedName>
</protein>
<name>A0A240C7U6_9STAP</name>
<dbReference type="Proteomes" id="UP000652995">
    <property type="component" value="Unassembled WGS sequence"/>
</dbReference>
<reference evidence="6" key="3">
    <citation type="journal article" date="2019" name="Int. J. Syst. Evol. Microbiol.">
        <title>The Global Catalogue of Microorganisms (GCM) 10K type strain sequencing project: providing services to taxonomists for standard genome sequencing and annotation.</title>
        <authorList>
            <consortium name="The Broad Institute Genomics Platform"/>
            <consortium name="The Broad Institute Genome Sequencing Center for Infectious Disease"/>
            <person name="Wu L."/>
            <person name="Ma J."/>
        </authorList>
    </citation>
    <scope>NUCLEOTIDE SEQUENCE [LARGE SCALE GENOMIC DNA]</scope>
    <source>
        <strain evidence="6">CCM 4175</strain>
    </source>
</reference>
<dbReference type="InterPro" id="IPR025164">
    <property type="entry name" value="Toastrack_DUF4097"/>
</dbReference>
<keyword evidence="1" id="KW-1133">Transmembrane helix</keyword>
<reference evidence="4 5" key="2">
    <citation type="submission" date="2017-06" db="EMBL/GenBank/DDBJ databases">
        <authorList>
            <consortium name="Pathogen Informatics"/>
        </authorList>
    </citation>
    <scope>NUCLEOTIDE SEQUENCE [LARGE SCALE GENOMIC DNA]</scope>
    <source>
        <strain evidence="4 5">NCTC13833</strain>
    </source>
</reference>
<accession>A0A240C7U6</accession>
<reference evidence="3" key="1">
    <citation type="journal article" date="2014" name="Int. J. Syst. Evol. Microbiol.">
        <title>Complete genome of a new Firmicutes species belonging to the dominant human colonic microbiota ('Ruminococcus bicirculans') reveals two chromosomes and a selective capacity to utilize plant glucans.</title>
        <authorList>
            <consortium name="NISC Comparative Sequencing Program"/>
            <person name="Wegmann U."/>
            <person name="Louis P."/>
            <person name="Goesmann A."/>
            <person name="Henrissat B."/>
            <person name="Duncan S.H."/>
            <person name="Flint H.J."/>
        </authorList>
    </citation>
    <scope>NUCLEOTIDE SEQUENCE</scope>
    <source>
        <strain evidence="3">CCM 4175</strain>
    </source>
</reference>
<organism evidence="4 5">
    <name type="scientific">Staphylococcus muscae</name>
    <dbReference type="NCBI Taxonomy" id="1294"/>
    <lineage>
        <taxon>Bacteria</taxon>
        <taxon>Bacillati</taxon>
        <taxon>Bacillota</taxon>
        <taxon>Bacilli</taxon>
        <taxon>Bacillales</taxon>
        <taxon>Staphylococcaceae</taxon>
        <taxon>Staphylococcus</taxon>
    </lineage>
</organism>
<keyword evidence="1" id="KW-0472">Membrane</keyword>
<dbReference type="Proteomes" id="UP000243706">
    <property type="component" value="Chromosome 1"/>
</dbReference>
<feature type="transmembrane region" description="Helical" evidence="1">
    <location>
        <begin position="6"/>
        <end position="26"/>
    </location>
</feature>
<proteinExistence type="predicted"/>
<dbReference type="OrthoDB" id="2412664at2"/>
<gene>
    <name evidence="3" type="ORF">GCM10007183_13020</name>
    <name evidence="4" type="ORF">SAMEA4412661_01534</name>
</gene>
<dbReference type="Pfam" id="PF13349">
    <property type="entry name" value="DUF4097"/>
    <property type="match status" value="1"/>
</dbReference>
<sequence>MKKLFIFGMSCFIVFFILGTCVWLFIEQKDKPITKLNRSFDHTHIEELVVNTDIVNVTFQEGKTFHMQYKGREQLNVTQQGRTVQVVERMNGKRKMLNLNPFITNAEELVVTLPPKHLKHLNVTTHIANVNMKDVKVDNVMVWNDQNGEVNLKDCQFKHTQIKGHETFVKIENSELTKGDVNVANGMIFANRTTVGQSLFKLGEGDMHLLKMSPECDLKGIANKGDIEMSYAQVPEHVRLKLQPTNGEAMVEHPNLKNGINGNGKHQIELYTNNGNIVVR</sequence>
<evidence type="ECO:0000313" key="4">
    <source>
        <dbReference type="EMBL" id="SNW03256.1"/>
    </source>
</evidence>
<keyword evidence="1" id="KW-0812">Transmembrane</keyword>
<dbReference type="KEGG" id="smus:C7J88_04340"/>
<dbReference type="RefSeq" id="WP_095117430.1">
    <property type="nucleotide sequence ID" value="NZ_BMCB01000006.1"/>
</dbReference>
<feature type="domain" description="DUF4097" evidence="2">
    <location>
        <begin position="45"/>
        <end position="279"/>
    </location>
</feature>
<evidence type="ECO:0000313" key="5">
    <source>
        <dbReference type="Proteomes" id="UP000243706"/>
    </source>
</evidence>
<dbReference type="Gene3D" id="2.160.20.120">
    <property type="match status" value="1"/>
</dbReference>
<evidence type="ECO:0000313" key="3">
    <source>
        <dbReference type="EMBL" id="GGA90175.1"/>
    </source>
</evidence>